<dbReference type="Proteomes" id="UP001054821">
    <property type="component" value="Chromosome 1"/>
</dbReference>
<reference evidence="2 3" key="1">
    <citation type="journal article" date="2022" name="G3 (Bethesda)">
        <title>Whole-genome sequence and methylome profiling of the almond [Prunus dulcis (Mill.) D.A. Webb] cultivar 'Nonpareil'.</title>
        <authorList>
            <person name="D'Amico-Willman K.M."/>
            <person name="Ouma W.Z."/>
            <person name="Meulia T."/>
            <person name="Sideli G.M."/>
            <person name="Gradziel T.M."/>
            <person name="Fresnedo-Ramirez J."/>
        </authorList>
    </citation>
    <scope>NUCLEOTIDE SEQUENCE [LARGE SCALE GENOMIC DNA]</scope>
    <source>
        <strain evidence="2">Clone GOH B32 T37-40</strain>
    </source>
</reference>
<evidence type="ECO:0000256" key="1">
    <source>
        <dbReference type="SAM" id="MobiDB-lite"/>
    </source>
</evidence>
<sequence length="289" mass="31589">MERRGVGEGSGPAGSKTPIFVQRRRNLVKTRIPVSHVSKVVSPSKANEPETTIPPFPPSDAQMAIRSKPKILRASGLGSLLQRPLFFLLQLVQSLFRSQSWRLLKREVADEQLLQEGKQQHEDPQVEGCGVANVAEPNSEPPLQAEAVCPLVLAETLPEETLPEEVVPPSELVCTNEGYHYPAPKADAMPMNEDDAPQSQEAEPKTPVPNPASEPSAGPVDEKGSGTSRSKSFDSAFISKAMTKMLLEKWLALSLEEKVAEEQSVRVFEALDSLHRAHLDFAASLPKHI</sequence>
<feature type="region of interest" description="Disordered" evidence="1">
    <location>
        <begin position="39"/>
        <end position="62"/>
    </location>
</feature>
<keyword evidence="3" id="KW-1185">Reference proteome</keyword>
<feature type="region of interest" description="Disordered" evidence="1">
    <location>
        <begin position="178"/>
        <end position="233"/>
    </location>
</feature>
<evidence type="ECO:0000313" key="3">
    <source>
        <dbReference type="Proteomes" id="UP001054821"/>
    </source>
</evidence>
<accession>A0AAD4ZNF7</accession>
<protein>
    <submittedName>
        <fullName evidence="2">Uncharacterized protein</fullName>
    </submittedName>
</protein>
<gene>
    <name evidence="2" type="ORF">L3X38_004160</name>
</gene>
<evidence type="ECO:0000313" key="2">
    <source>
        <dbReference type="EMBL" id="KAI5351269.1"/>
    </source>
</evidence>
<proteinExistence type="predicted"/>
<dbReference type="AlphaFoldDB" id="A0AAD4ZNF7"/>
<feature type="region of interest" description="Disordered" evidence="1">
    <location>
        <begin position="1"/>
        <end position="20"/>
    </location>
</feature>
<dbReference type="EMBL" id="JAJFAZ020000001">
    <property type="protein sequence ID" value="KAI5351269.1"/>
    <property type="molecule type" value="Genomic_DNA"/>
</dbReference>
<comment type="caution">
    <text evidence="2">The sequence shown here is derived from an EMBL/GenBank/DDBJ whole genome shotgun (WGS) entry which is preliminary data.</text>
</comment>
<organism evidence="2 3">
    <name type="scientific">Prunus dulcis</name>
    <name type="common">Almond</name>
    <name type="synonym">Amygdalus dulcis</name>
    <dbReference type="NCBI Taxonomy" id="3755"/>
    <lineage>
        <taxon>Eukaryota</taxon>
        <taxon>Viridiplantae</taxon>
        <taxon>Streptophyta</taxon>
        <taxon>Embryophyta</taxon>
        <taxon>Tracheophyta</taxon>
        <taxon>Spermatophyta</taxon>
        <taxon>Magnoliopsida</taxon>
        <taxon>eudicotyledons</taxon>
        <taxon>Gunneridae</taxon>
        <taxon>Pentapetalae</taxon>
        <taxon>rosids</taxon>
        <taxon>fabids</taxon>
        <taxon>Rosales</taxon>
        <taxon>Rosaceae</taxon>
        <taxon>Amygdaloideae</taxon>
        <taxon>Amygdaleae</taxon>
        <taxon>Prunus</taxon>
    </lineage>
</organism>
<name>A0AAD4ZNF7_PRUDU</name>